<keyword evidence="4" id="KW-0067">ATP-binding</keyword>
<dbReference type="Gene3D" id="2.60.120.920">
    <property type="match status" value="1"/>
</dbReference>
<dbReference type="CDD" id="cd12873">
    <property type="entry name" value="SPRY_DDX1"/>
    <property type="match status" value="1"/>
</dbReference>
<sequence>MLKVNLKHLWLIKKKKIEVDVNLKTGDVIGCYLLLEGDQNGNVKSGRVYWSINGFTVKIKQRYENNYLIIHKSLLDNYFFPICNVGGSQVIAHFDVLPSVDPQGCSIKFTPLQNLHPSQLYSENLHGWKLNVNDSSKNLKFSQDYKTVQSPIDNMWRGVRTTRGVKSHGQFYFEVTVMEPSGKIVVGWTTEEGNVLVGSDKFGFGYGSSYTISNSKSLRKMGKKIHNNAEKDYGKDVLISGDVITCFIDLNLGIVHWMHNGLSFPKAFDLKLCQIDLKQKALYPTIALYNTTVELNFGFKKNVS</sequence>
<dbReference type="InterPro" id="IPR013320">
    <property type="entry name" value="ConA-like_dom_sf"/>
</dbReference>
<dbReference type="InterPro" id="IPR037353">
    <property type="entry name" value="ASH2"/>
</dbReference>
<keyword evidence="4" id="KW-0378">Hydrolase</keyword>
<proteinExistence type="evidence at transcript level"/>
<feature type="domain" description="B30.2/SPRY" evidence="3">
    <location>
        <begin position="108"/>
        <end position="302"/>
    </location>
</feature>
<dbReference type="EMBL" id="BT121284">
    <property type="protein sequence ID" value="ADD38214.1"/>
    <property type="molecule type" value="mRNA"/>
</dbReference>
<keyword evidence="2" id="KW-0539">Nucleus</keyword>
<evidence type="ECO:0000256" key="2">
    <source>
        <dbReference type="ARBA" id="ARBA00023242"/>
    </source>
</evidence>
<dbReference type="PROSITE" id="PS50188">
    <property type="entry name" value="B302_SPRY"/>
    <property type="match status" value="1"/>
</dbReference>
<dbReference type="GO" id="GO:0000976">
    <property type="term" value="F:transcription cis-regulatory region binding"/>
    <property type="evidence" value="ECO:0007669"/>
    <property type="project" value="TreeGrafter"/>
</dbReference>
<name>D3PI28_LEPSM</name>
<dbReference type="GO" id="GO:0004386">
    <property type="term" value="F:helicase activity"/>
    <property type="evidence" value="ECO:0007669"/>
    <property type="project" value="UniProtKB-KW"/>
</dbReference>
<dbReference type="GO" id="GO:0048188">
    <property type="term" value="C:Set1C/COMPASS complex"/>
    <property type="evidence" value="ECO:0007669"/>
    <property type="project" value="InterPro"/>
</dbReference>
<dbReference type="InterPro" id="IPR001870">
    <property type="entry name" value="B30.2/SPRY"/>
</dbReference>
<protein>
    <submittedName>
        <fullName evidence="4">ATP-dependent RNA helicase DDX1</fullName>
    </submittedName>
</protein>
<comment type="subcellular location">
    <subcellularLocation>
        <location evidence="1">Nucleus</location>
    </subcellularLocation>
</comment>
<keyword evidence="4" id="KW-0547">Nucleotide-binding</keyword>
<keyword evidence="4" id="KW-0347">Helicase</keyword>
<dbReference type="PANTHER" id="PTHR10598">
    <property type="entry name" value="SET1/ASH2 HISTONE METHYLTRANSFERASE COMPLEX SUBUNIT ASH2"/>
    <property type="match status" value="1"/>
</dbReference>
<gene>
    <name evidence="4" type="primary">DDX1</name>
</gene>
<organism evidence="4">
    <name type="scientific">Lepeophtheirus salmonis</name>
    <name type="common">Salmon louse</name>
    <name type="synonym">Caligus salmonis</name>
    <dbReference type="NCBI Taxonomy" id="72036"/>
    <lineage>
        <taxon>Eukaryota</taxon>
        <taxon>Metazoa</taxon>
        <taxon>Ecdysozoa</taxon>
        <taxon>Arthropoda</taxon>
        <taxon>Crustacea</taxon>
        <taxon>Multicrustacea</taxon>
        <taxon>Hexanauplia</taxon>
        <taxon>Copepoda</taxon>
        <taxon>Siphonostomatoida</taxon>
        <taxon>Caligidae</taxon>
        <taxon>Lepeophtheirus</taxon>
    </lineage>
</organism>
<dbReference type="OrthoDB" id="1735at2759"/>
<dbReference type="AlphaFoldDB" id="D3PI28"/>
<reference evidence="4" key="1">
    <citation type="submission" date="2010-03" db="EMBL/GenBank/DDBJ databases">
        <title>Atlantic Lepeophtheirus salmonis ESTs and full-length cDNAs.</title>
        <authorList>
            <person name="Yasuike M."/>
            <person name="von Schalburg K."/>
            <person name="Cooper G."/>
            <person name="Leong J."/>
            <person name="Nilsen F."/>
            <person name="Jones S.R.M."/>
            <person name="Koop B.F."/>
        </authorList>
    </citation>
    <scope>NUCLEOTIDE SEQUENCE</scope>
    <source>
        <strain evidence="4">Atlantic form</strain>
        <tissue evidence="4">Mixed tissue</tissue>
    </source>
</reference>
<dbReference type="InterPro" id="IPR043136">
    <property type="entry name" value="B30.2/SPRY_sf"/>
</dbReference>
<accession>D3PI28</accession>
<dbReference type="InterPro" id="IPR003877">
    <property type="entry name" value="SPRY_dom"/>
</dbReference>
<dbReference type="PANTHER" id="PTHR10598:SF0">
    <property type="entry name" value="SET1_ASH2 HISTONE METHYLTRANSFERASE COMPLEX SUBUNIT ASH2"/>
    <property type="match status" value="1"/>
</dbReference>
<dbReference type="SMART" id="SM00449">
    <property type="entry name" value="SPRY"/>
    <property type="match status" value="1"/>
</dbReference>
<evidence type="ECO:0000313" key="4">
    <source>
        <dbReference type="EMBL" id="ADD38214.1"/>
    </source>
</evidence>
<dbReference type="Pfam" id="PF00622">
    <property type="entry name" value="SPRY"/>
    <property type="match status" value="1"/>
</dbReference>
<dbReference type="SUPFAM" id="SSF49899">
    <property type="entry name" value="Concanavalin A-like lectins/glucanases"/>
    <property type="match status" value="1"/>
</dbReference>
<evidence type="ECO:0000256" key="1">
    <source>
        <dbReference type="ARBA" id="ARBA00004123"/>
    </source>
</evidence>
<evidence type="ECO:0000259" key="3">
    <source>
        <dbReference type="PROSITE" id="PS50188"/>
    </source>
</evidence>